<protein>
    <submittedName>
        <fullName evidence="1">Uncharacterized protein</fullName>
    </submittedName>
</protein>
<name>A0A1X4NLN5_9RHOB</name>
<dbReference type="RefSeq" id="WP_085636332.1">
    <property type="nucleotide sequence ID" value="NZ_JFKC01000006.1"/>
</dbReference>
<evidence type="ECO:0000313" key="2">
    <source>
        <dbReference type="Proteomes" id="UP000193926"/>
    </source>
</evidence>
<dbReference type="AlphaFoldDB" id="A0A1X4NLN5"/>
<dbReference type="EMBL" id="JFKC01000006">
    <property type="protein sequence ID" value="OSQ51142.1"/>
    <property type="molecule type" value="Genomic_DNA"/>
</dbReference>
<dbReference type="STRING" id="1123756.MGEO_08655"/>
<accession>A0A1X4NLN5</accession>
<dbReference type="OrthoDB" id="7838899at2"/>
<proteinExistence type="predicted"/>
<sequence>MIRAALILACLPGLAGASELRKVPYDSLRGQPHRIETFDSLPSVTEPGINFDQHWRAPGLSIAERLLGQGVEETDTDFGRFDVLNGGPGAPPRVIPGASGQNFTIAYHDGFGSNALFPLGPVGFAGADGRGEGSIAFTFDDPQFAFGLRLHAEYPDPLGQRPMPRAAQVAFYDVKARLITRFVLPLGRGVISLAWRSGYGIAAVTIENTDPGGIAIDDILYEVEDLSG</sequence>
<reference evidence="1 2" key="1">
    <citation type="submission" date="2014-03" db="EMBL/GenBank/DDBJ databases">
        <title>The draft genome sequence of Marivita geojedonensis KCTC 23882.</title>
        <authorList>
            <person name="Lai Q."/>
            <person name="Shao Z."/>
        </authorList>
    </citation>
    <scope>NUCLEOTIDE SEQUENCE [LARGE SCALE GENOMIC DNA]</scope>
    <source>
        <strain evidence="1 2">DPG-138</strain>
    </source>
</reference>
<gene>
    <name evidence="1" type="ORF">MGEO_08655</name>
</gene>
<keyword evidence="2" id="KW-1185">Reference proteome</keyword>
<evidence type="ECO:0000313" key="1">
    <source>
        <dbReference type="EMBL" id="OSQ51142.1"/>
    </source>
</evidence>
<comment type="caution">
    <text evidence="1">The sequence shown here is derived from an EMBL/GenBank/DDBJ whole genome shotgun (WGS) entry which is preliminary data.</text>
</comment>
<organism evidence="1 2">
    <name type="scientific">Marivita geojedonensis</name>
    <dbReference type="NCBI Taxonomy" id="1123756"/>
    <lineage>
        <taxon>Bacteria</taxon>
        <taxon>Pseudomonadati</taxon>
        <taxon>Pseudomonadota</taxon>
        <taxon>Alphaproteobacteria</taxon>
        <taxon>Rhodobacterales</taxon>
        <taxon>Roseobacteraceae</taxon>
        <taxon>Marivita</taxon>
    </lineage>
</organism>
<dbReference type="Proteomes" id="UP000193926">
    <property type="component" value="Unassembled WGS sequence"/>
</dbReference>